<proteinExistence type="predicted"/>
<keyword evidence="2" id="KW-0472">Membrane</keyword>
<dbReference type="EMBL" id="JAULSW010000006">
    <property type="protein sequence ID" value="KAK3377502.1"/>
    <property type="molecule type" value="Genomic_DNA"/>
</dbReference>
<evidence type="ECO:0000256" key="1">
    <source>
        <dbReference type="SAM" id="MobiDB-lite"/>
    </source>
</evidence>
<reference evidence="3" key="1">
    <citation type="journal article" date="2023" name="Mol. Phylogenet. Evol.">
        <title>Genome-scale phylogeny and comparative genomics of the fungal order Sordariales.</title>
        <authorList>
            <person name="Hensen N."/>
            <person name="Bonometti L."/>
            <person name="Westerberg I."/>
            <person name="Brannstrom I.O."/>
            <person name="Guillou S."/>
            <person name="Cros-Aarteil S."/>
            <person name="Calhoun S."/>
            <person name="Haridas S."/>
            <person name="Kuo A."/>
            <person name="Mondo S."/>
            <person name="Pangilinan J."/>
            <person name="Riley R."/>
            <person name="LaButti K."/>
            <person name="Andreopoulos B."/>
            <person name="Lipzen A."/>
            <person name="Chen C."/>
            <person name="Yan M."/>
            <person name="Daum C."/>
            <person name="Ng V."/>
            <person name="Clum A."/>
            <person name="Steindorff A."/>
            <person name="Ohm R.A."/>
            <person name="Martin F."/>
            <person name="Silar P."/>
            <person name="Natvig D.O."/>
            <person name="Lalanne C."/>
            <person name="Gautier V."/>
            <person name="Ament-Velasquez S.L."/>
            <person name="Kruys A."/>
            <person name="Hutchinson M.I."/>
            <person name="Powell A.J."/>
            <person name="Barry K."/>
            <person name="Miller A.N."/>
            <person name="Grigoriev I.V."/>
            <person name="Debuchy R."/>
            <person name="Gladieux P."/>
            <person name="Hiltunen Thoren M."/>
            <person name="Johannesson H."/>
        </authorList>
    </citation>
    <scope>NUCLEOTIDE SEQUENCE</scope>
    <source>
        <strain evidence="3">CBS 232.78</strain>
    </source>
</reference>
<evidence type="ECO:0000313" key="3">
    <source>
        <dbReference type="EMBL" id="KAK3377502.1"/>
    </source>
</evidence>
<evidence type="ECO:0000256" key="2">
    <source>
        <dbReference type="SAM" id="Phobius"/>
    </source>
</evidence>
<organism evidence="3 4">
    <name type="scientific">Podospora didyma</name>
    <dbReference type="NCBI Taxonomy" id="330526"/>
    <lineage>
        <taxon>Eukaryota</taxon>
        <taxon>Fungi</taxon>
        <taxon>Dikarya</taxon>
        <taxon>Ascomycota</taxon>
        <taxon>Pezizomycotina</taxon>
        <taxon>Sordariomycetes</taxon>
        <taxon>Sordariomycetidae</taxon>
        <taxon>Sordariales</taxon>
        <taxon>Podosporaceae</taxon>
        <taxon>Podospora</taxon>
    </lineage>
</organism>
<accession>A0AAE0NB58</accession>
<sequence length="156" mass="15829">MAGYYSPGVCISGYTLGCTATAGETPGAFDEGWTWAAISAGETAVWCVLRHYEGYRSHIFGEEFFVSATNGETVEPALQIRWQSSDLPLLEAATASASAAATTTSPTPAGITSSPTLPTAATSNTNQTRSGGSSNCLSVGSIVAVAIGAVAVVLLS</sequence>
<name>A0AAE0NB58_9PEZI</name>
<protein>
    <submittedName>
        <fullName evidence="3">Uncharacterized protein</fullName>
    </submittedName>
</protein>
<dbReference type="AlphaFoldDB" id="A0AAE0NB58"/>
<reference evidence="3" key="2">
    <citation type="submission" date="2023-06" db="EMBL/GenBank/DDBJ databases">
        <authorList>
            <consortium name="Lawrence Berkeley National Laboratory"/>
            <person name="Haridas S."/>
            <person name="Hensen N."/>
            <person name="Bonometti L."/>
            <person name="Westerberg I."/>
            <person name="Brannstrom I.O."/>
            <person name="Guillou S."/>
            <person name="Cros-Aarteil S."/>
            <person name="Calhoun S."/>
            <person name="Kuo A."/>
            <person name="Mondo S."/>
            <person name="Pangilinan J."/>
            <person name="Riley R."/>
            <person name="LaButti K."/>
            <person name="Andreopoulos B."/>
            <person name="Lipzen A."/>
            <person name="Chen C."/>
            <person name="Yanf M."/>
            <person name="Daum C."/>
            <person name="Ng V."/>
            <person name="Clum A."/>
            <person name="Steindorff A."/>
            <person name="Ohm R."/>
            <person name="Martin F."/>
            <person name="Silar P."/>
            <person name="Natvig D."/>
            <person name="Lalanne C."/>
            <person name="Gautier V."/>
            <person name="Ament-velasquez S.L."/>
            <person name="Kruys A."/>
            <person name="Hutchinson M.I."/>
            <person name="Powell A.J."/>
            <person name="Barry K."/>
            <person name="Miller A.N."/>
            <person name="Grigoriev I.V."/>
            <person name="Debuchy R."/>
            <person name="Gladieux P."/>
            <person name="Thoren M.H."/>
            <person name="Johannesson H."/>
        </authorList>
    </citation>
    <scope>NUCLEOTIDE SEQUENCE</scope>
    <source>
        <strain evidence="3">CBS 232.78</strain>
    </source>
</reference>
<feature type="compositionally biased region" description="Low complexity" evidence="1">
    <location>
        <begin position="101"/>
        <end position="126"/>
    </location>
</feature>
<evidence type="ECO:0000313" key="4">
    <source>
        <dbReference type="Proteomes" id="UP001285441"/>
    </source>
</evidence>
<gene>
    <name evidence="3" type="ORF">B0H63DRAFT_477321</name>
</gene>
<keyword evidence="2" id="KW-0812">Transmembrane</keyword>
<comment type="caution">
    <text evidence="3">The sequence shown here is derived from an EMBL/GenBank/DDBJ whole genome shotgun (WGS) entry which is preliminary data.</text>
</comment>
<dbReference type="Proteomes" id="UP001285441">
    <property type="component" value="Unassembled WGS sequence"/>
</dbReference>
<feature type="region of interest" description="Disordered" evidence="1">
    <location>
        <begin position="101"/>
        <end position="134"/>
    </location>
</feature>
<keyword evidence="4" id="KW-1185">Reference proteome</keyword>
<feature type="transmembrane region" description="Helical" evidence="2">
    <location>
        <begin position="137"/>
        <end position="155"/>
    </location>
</feature>
<keyword evidence="2" id="KW-1133">Transmembrane helix</keyword>